<dbReference type="InterPro" id="IPR041561">
    <property type="entry name" value="PglD_N"/>
</dbReference>
<dbReference type="Gene3D" id="2.160.10.10">
    <property type="entry name" value="Hexapeptide repeat proteins"/>
    <property type="match status" value="1"/>
</dbReference>
<dbReference type="SUPFAM" id="SSF51161">
    <property type="entry name" value="Trimeric LpxA-like enzymes"/>
    <property type="match status" value="1"/>
</dbReference>
<dbReference type="RefSeq" id="WP_062686474.1">
    <property type="nucleotide sequence ID" value="NZ_KQ758631.1"/>
</dbReference>
<evidence type="ECO:0000256" key="1">
    <source>
        <dbReference type="PIRSR" id="PIRSR620019-1"/>
    </source>
</evidence>
<evidence type="ECO:0000256" key="2">
    <source>
        <dbReference type="PIRSR" id="PIRSR620019-2"/>
    </source>
</evidence>
<dbReference type="PANTHER" id="PTHR43300">
    <property type="entry name" value="ACETYLTRANSFERASE"/>
    <property type="match status" value="1"/>
</dbReference>
<feature type="binding site" evidence="2">
    <location>
        <position position="143"/>
    </location>
    <ligand>
        <name>acetyl-CoA</name>
        <dbReference type="ChEBI" id="CHEBI:57288"/>
    </ligand>
</feature>
<dbReference type="Proteomes" id="UP000053681">
    <property type="component" value="Unassembled WGS sequence"/>
</dbReference>
<feature type="domain" description="PglD N-terminal" evidence="3">
    <location>
        <begin position="2"/>
        <end position="77"/>
    </location>
</feature>
<feature type="active site" description="Proton acceptor" evidence="1">
    <location>
        <position position="134"/>
    </location>
</feature>
<protein>
    <recommendedName>
        <fullName evidence="3">PglD N-terminal domain-containing protein</fullName>
    </recommendedName>
</protein>
<reference evidence="4 5" key="1">
    <citation type="submission" date="2015-11" db="EMBL/GenBank/DDBJ databases">
        <title>Bacillus caseinolyticus sp nov.</title>
        <authorList>
            <person name="Dastager S.G."/>
            <person name="Mawlankar R."/>
        </authorList>
    </citation>
    <scope>NUCLEOTIDE SEQUENCE [LARGE SCALE GENOMIC DNA]</scope>
    <source>
        <strain evidence="4 5">SGD-V-76</strain>
    </source>
</reference>
<feature type="binding site" evidence="2">
    <location>
        <position position="67"/>
    </location>
    <ligand>
        <name>substrate</name>
    </ligand>
</feature>
<dbReference type="InterPro" id="IPR050179">
    <property type="entry name" value="Trans_hexapeptide_repeat"/>
</dbReference>
<accession>A0A0V8JQ24</accession>
<organism evidence="4 5">
    <name type="scientific">Priestia veravalensis</name>
    <dbReference type="NCBI Taxonomy" id="1414648"/>
    <lineage>
        <taxon>Bacteria</taxon>
        <taxon>Bacillati</taxon>
        <taxon>Bacillota</taxon>
        <taxon>Bacilli</taxon>
        <taxon>Bacillales</taxon>
        <taxon>Bacillaceae</taxon>
        <taxon>Priestia</taxon>
    </lineage>
</organism>
<evidence type="ECO:0000259" key="3">
    <source>
        <dbReference type="Pfam" id="PF17836"/>
    </source>
</evidence>
<dbReference type="Pfam" id="PF00132">
    <property type="entry name" value="Hexapep"/>
    <property type="match status" value="2"/>
</dbReference>
<proteinExistence type="predicted"/>
<name>A0A0V8JQ24_9BACI</name>
<gene>
    <name evidence="4" type="ORF">AS180_04210</name>
</gene>
<sequence length="214" mass="22909">MNVVVIGNGGHSKVIQEIIRLNGYIIIAVLDDQYQTNFFEDEVIYAPISYIEKLESAYVFQISIAIGDNSIRRQLMELLNLSPSQYLSVIHPTAVISQTAEIGNGTVIMPYAVVNAGAVIKKHCIINSGAIIEHDSLLEDYVHAAPRATITGEVTIGEGAFIGAGATVIPQKKIGAWSIIGAGSTVTSDLPSYCIAVGSPAIVKNNNSIKAERR</sequence>
<dbReference type="EMBL" id="LNQP01000011">
    <property type="protein sequence ID" value="KSU89062.1"/>
    <property type="molecule type" value="Genomic_DNA"/>
</dbReference>
<dbReference type="PANTHER" id="PTHR43300:SF7">
    <property type="entry name" value="UDP-N-ACETYLBACILLOSAMINE N-ACETYLTRANSFERASE"/>
    <property type="match status" value="1"/>
</dbReference>
<dbReference type="InterPro" id="IPR011004">
    <property type="entry name" value="Trimer_LpxA-like_sf"/>
</dbReference>
<dbReference type="AlphaFoldDB" id="A0A0V8JQ24"/>
<dbReference type="InterPro" id="IPR020019">
    <property type="entry name" value="AcTrfase_PglD-like"/>
</dbReference>
<dbReference type="CDD" id="cd03360">
    <property type="entry name" value="LbH_AT_putative"/>
    <property type="match status" value="1"/>
</dbReference>
<evidence type="ECO:0000313" key="5">
    <source>
        <dbReference type="Proteomes" id="UP000053681"/>
    </source>
</evidence>
<comment type="caution">
    <text evidence="4">The sequence shown here is derived from an EMBL/GenBank/DDBJ whole genome shotgun (WGS) entry which is preliminary data.</text>
</comment>
<dbReference type="Pfam" id="PF17836">
    <property type="entry name" value="PglD_N"/>
    <property type="match status" value="1"/>
</dbReference>
<dbReference type="InterPro" id="IPR001451">
    <property type="entry name" value="Hexapep"/>
</dbReference>
<dbReference type="Gene3D" id="3.40.50.20">
    <property type="match status" value="1"/>
</dbReference>
<keyword evidence="5" id="KW-1185">Reference proteome</keyword>
<feature type="site" description="Increases basicity of active site His" evidence="1">
    <location>
        <position position="135"/>
    </location>
</feature>
<evidence type="ECO:0000313" key="4">
    <source>
        <dbReference type="EMBL" id="KSU89062.1"/>
    </source>
</evidence>
<dbReference type="NCBIfam" id="TIGR03570">
    <property type="entry name" value="NeuD_NnaD"/>
    <property type="match status" value="1"/>
</dbReference>